<dbReference type="SUPFAM" id="SSF50370">
    <property type="entry name" value="Ricin B-like lectins"/>
    <property type="match status" value="1"/>
</dbReference>
<dbReference type="Proteomes" id="UP000663297">
    <property type="component" value="Chromosome 4"/>
</dbReference>
<dbReference type="EMBL" id="CP064750">
    <property type="protein sequence ID" value="QPC69106.1"/>
    <property type="molecule type" value="Genomic_DNA"/>
</dbReference>
<dbReference type="EMBL" id="PVEM01000016">
    <property type="protein sequence ID" value="PTD03273.1"/>
    <property type="molecule type" value="Genomic_DNA"/>
</dbReference>
<evidence type="ECO:0000313" key="1">
    <source>
        <dbReference type="EMBL" id="PTD03273.1"/>
    </source>
</evidence>
<gene>
    <name evidence="1" type="ORF">FCULG_00009113</name>
    <name evidence="2" type="ORF">HYE67_011337</name>
</gene>
<dbReference type="OrthoDB" id="2131701at2759"/>
<dbReference type="Gene3D" id="2.80.10.50">
    <property type="match status" value="1"/>
</dbReference>
<name>A0A2T4GI87_FUSCU</name>
<proteinExistence type="predicted"/>
<dbReference type="Proteomes" id="UP000241587">
    <property type="component" value="Unassembled WGS sequence"/>
</dbReference>
<sequence length="157" mass="17780">MSDNPPQPPKPKFVAAFNFRIEQTGAMIDLAGGIGPVISYGQYYHETNKNQIWSVYMSPYNETLFIKSEANQQWLVANGHGQRVTTGNPSWSDENAQWVIRGGDIRNLNNDTTVSIWSVKYPECVLDLEGGKGPESPILTYKHHGGPNQIFKLWKRW</sequence>
<evidence type="ECO:0008006" key="4">
    <source>
        <dbReference type="Google" id="ProtNLM"/>
    </source>
</evidence>
<evidence type="ECO:0000313" key="3">
    <source>
        <dbReference type="Proteomes" id="UP000241587"/>
    </source>
</evidence>
<reference evidence="1 3" key="1">
    <citation type="submission" date="2018-02" db="EMBL/GenBank/DDBJ databases">
        <title>Fusarium culmorum secondary metabolites in fungal-bacterial-plant interactions.</title>
        <authorList>
            <person name="Schmidt R."/>
        </authorList>
    </citation>
    <scope>NUCLEOTIDE SEQUENCE [LARGE SCALE GENOMIC DNA]</scope>
    <source>
        <strain evidence="1 3">PV</strain>
    </source>
</reference>
<dbReference type="InterPro" id="IPR035992">
    <property type="entry name" value="Ricin_B-like_lectins"/>
</dbReference>
<dbReference type="OMA" id="VISYGQY"/>
<reference evidence="2" key="2">
    <citation type="submission" date="2020-11" db="EMBL/GenBank/DDBJ databases">
        <title>The chromosome-scale genome resource for two endophytic Fusarium species: F. culmorum and F. pseudograminearum.</title>
        <authorList>
            <person name="Yuan Z."/>
        </authorList>
    </citation>
    <scope>NUCLEOTIDE SEQUENCE</scope>
    <source>
        <strain evidence="2">Class2-1B</strain>
    </source>
</reference>
<protein>
    <recommendedName>
        <fullName evidence="4">Ricin B lectin domain-containing protein</fullName>
    </recommendedName>
</protein>
<evidence type="ECO:0000313" key="2">
    <source>
        <dbReference type="EMBL" id="QPC69106.1"/>
    </source>
</evidence>
<accession>A0A2T4GI87</accession>
<dbReference type="AlphaFoldDB" id="A0A2T4GI87"/>
<organism evidence="1 3">
    <name type="scientific">Fusarium culmorum</name>
    <dbReference type="NCBI Taxonomy" id="5516"/>
    <lineage>
        <taxon>Eukaryota</taxon>
        <taxon>Fungi</taxon>
        <taxon>Dikarya</taxon>
        <taxon>Ascomycota</taxon>
        <taxon>Pezizomycotina</taxon>
        <taxon>Sordariomycetes</taxon>
        <taxon>Hypocreomycetidae</taxon>
        <taxon>Hypocreales</taxon>
        <taxon>Nectriaceae</taxon>
        <taxon>Fusarium</taxon>
    </lineage>
</organism>
<keyword evidence="3" id="KW-1185">Reference proteome</keyword>